<evidence type="ECO:0008006" key="3">
    <source>
        <dbReference type="Google" id="ProtNLM"/>
    </source>
</evidence>
<protein>
    <recommendedName>
        <fullName evidence="3">PE family protein</fullName>
    </recommendedName>
</protein>
<proteinExistence type="predicted"/>
<accession>A0ABV5XS70</accession>
<reference evidence="1 2" key="1">
    <citation type="submission" date="2024-09" db="EMBL/GenBank/DDBJ databases">
        <authorList>
            <person name="Sun Q."/>
            <person name="Mori K."/>
        </authorList>
    </citation>
    <scope>NUCLEOTIDE SEQUENCE [LARGE SCALE GENOMIC DNA]</scope>
    <source>
        <strain evidence="1 2">JCM 11411</strain>
    </source>
</reference>
<name>A0ABV5XS70_9NOCA</name>
<comment type="caution">
    <text evidence="1">The sequence shown here is derived from an EMBL/GenBank/DDBJ whole genome shotgun (WGS) entry which is preliminary data.</text>
</comment>
<keyword evidence="2" id="KW-1185">Reference proteome</keyword>
<dbReference type="EMBL" id="JBHMAS010000108">
    <property type="protein sequence ID" value="MFB9785330.1"/>
    <property type="molecule type" value="Genomic_DNA"/>
</dbReference>
<evidence type="ECO:0000313" key="2">
    <source>
        <dbReference type="Proteomes" id="UP001589587"/>
    </source>
</evidence>
<dbReference type="Proteomes" id="UP001589587">
    <property type="component" value="Unassembled WGS sequence"/>
</dbReference>
<organism evidence="1 2">
    <name type="scientific">Rhodococcus baikonurensis</name>
    <dbReference type="NCBI Taxonomy" id="172041"/>
    <lineage>
        <taxon>Bacteria</taxon>
        <taxon>Bacillati</taxon>
        <taxon>Actinomycetota</taxon>
        <taxon>Actinomycetes</taxon>
        <taxon>Mycobacteriales</taxon>
        <taxon>Nocardiaceae</taxon>
        <taxon>Rhodococcus</taxon>
        <taxon>Rhodococcus erythropolis group</taxon>
    </lineage>
</organism>
<sequence length="104" mass="10061">MTAVGMASVAGVQAGASAVSAIEGQVSGTHELVHAVAAAIVPPTQDSASYLASVRQGTNVEGFSNALRAGLAQQQGLAQVVGSAATTTAIQDELNAAAATAISV</sequence>
<gene>
    <name evidence="1" type="ORF">ACFFQ6_37135</name>
</gene>
<evidence type="ECO:0000313" key="1">
    <source>
        <dbReference type="EMBL" id="MFB9785330.1"/>
    </source>
</evidence>
<dbReference type="RefSeq" id="WP_097388390.1">
    <property type="nucleotide sequence ID" value="NZ_JBHMAS010000108.1"/>
</dbReference>